<dbReference type="InterPro" id="IPR036653">
    <property type="entry name" value="CinA-like_C"/>
</dbReference>
<dbReference type="Proteomes" id="UP000058114">
    <property type="component" value="Chromosome"/>
</dbReference>
<evidence type="ECO:0000313" key="2">
    <source>
        <dbReference type="EMBL" id="ALP39555.1"/>
    </source>
</evidence>
<proteinExistence type="predicted"/>
<protein>
    <submittedName>
        <fullName evidence="2">CinA-related protein</fullName>
    </submittedName>
</protein>
<gene>
    <name evidence="2" type="primary">pncC</name>
    <name evidence="2" type="ORF">WL1483_136</name>
</gene>
<accession>A0A0S2SCZ9</accession>
<dbReference type="NCBIfam" id="NF002975">
    <property type="entry name" value="PRK03661.1"/>
    <property type="match status" value="1"/>
</dbReference>
<reference evidence="3" key="1">
    <citation type="submission" date="2015-10" db="EMBL/GenBank/DDBJ databases">
        <title>Complete Genome Sequence of Aeromonas schubertii strain WL1483.</title>
        <authorList>
            <person name="Liu L."/>
        </authorList>
    </citation>
    <scope>NUCLEOTIDE SEQUENCE [LARGE SCALE GENOMIC DNA]</scope>
    <source>
        <strain evidence="3">WL1483</strain>
    </source>
</reference>
<dbReference type="KEGG" id="asr:WL1483_136"/>
<dbReference type="Pfam" id="PF02464">
    <property type="entry name" value="CinA"/>
    <property type="match status" value="1"/>
</dbReference>
<dbReference type="PATRIC" id="fig|652.5.peg.550"/>
<dbReference type="InterPro" id="IPR008136">
    <property type="entry name" value="CinA_C"/>
</dbReference>
<dbReference type="EMBL" id="CP013067">
    <property type="protein sequence ID" value="ALP39555.1"/>
    <property type="molecule type" value="Genomic_DNA"/>
</dbReference>
<feature type="domain" description="CinA C-terminal" evidence="1">
    <location>
        <begin position="9"/>
        <end position="160"/>
    </location>
</feature>
<dbReference type="SUPFAM" id="SSF142433">
    <property type="entry name" value="CinA-like"/>
    <property type="match status" value="1"/>
</dbReference>
<organism evidence="2 3">
    <name type="scientific">Aeromonas schubertii</name>
    <dbReference type="NCBI Taxonomy" id="652"/>
    <lineage>
        <taxon>Bacteria</taxon>
        <taxon>Pseudomonadati</taxon>
        <taxon>Pseudomonadota</taxon>
        <taxon>Gammaproteobacteria</taxon>
        <taxon>Aeromonadales</taxon>
        <taxon>Aeromonadaceae</taxon>
        <taxon>Aeromonas</taxon>
    </lineage>
</organism>
<dbReference type="NCBIfam" id="TIGR00199">
    <property type="entry name" value="PncC_domain"/>
    <property type="match status" value="1"/>
</dbReference>
<name>A0A0S2SCZ9_9GAMM</name>
<dbReference type="RefSeq" id="WP_060583933.1">
    <property type="nucleotide sequence ID" value="NZ_CP013067.1"/>
</dbReference>
<reference evidence="2 3" key="2">
    <citation type="journal article" date="2016" name="Genome Announc.">
        <title>Complete Genome Sequence of the Highly Virulent Aeromonas schubertii Strain WL1483, Isolated from Diseased Snakehead Fish (Channa argus) in China.</title>
        <authorList>
            <person name="Liu L."/>
            <person name="Li N."/>
            <person name="Zhang D."/>
            <person name="Fu X."/>
            <person name="Shi C."/>
            <person name="Lin Q."/>
            <person name="Hao G."/>
        </authorList>
    </citation>
    <scope>NUCLEOTIDE SEQUENCE [LARGE SCALE GENOMIC DNA]</scope>
    <source>
        <strain evidence="2 3">WL1483</strain>
    </source>
</reference>
<dbReference type="AlphaFoldDB" id="A0A0S2SCZ9"/>
<sequence>MHQQQHNLELAARLGAALQARALWVATAESCTGGGIATVITEIAGSSGWFDRSFVTYTNEAKQEMLGVQAATLERHGAVSESVVLEMARGALARSRADLAVAVSGIAGPGGGSELKPVGTVWFAWACRDGRSEALLARFDGDRHGVRQQAVGQALSGLLALVTQNRLDTV</sequence>
<evidence type="ECO:0000259" key="1">
    <source>
        <dbReference type="Pfam" id="PF02464"/>
    </source>
</evidence>
<dbReference type="Gene3D" id="3.90.950.20">
    <property type="entry name" value="CinA-like"/>
    <property type="match status" value="1"/>
</dbReference>
<evidence type="ECO:0000313" key="3">
    <source>
        <dbReference type="Proteomes" id="UP000058114"/>
    </source>
</evidence>